<protein>
    <submittedName>
        <fullName evidence="1">Uncharacterized protein</fullName>
    </submittedName>
</protein>
<evidence type="ECO:0000313" key="1">
    <source>
        <dbReference type="EMBL" id="ETO62128.1"/>
    </source>
</evidence>
<organism evidence="1 2">
    <name type="scientific">Phytophthora nicotianae P1976</name>
    <dbReference type="NCBI Taxonomy" id="1317066"/>
    <lineage>
        <taxon>Eukaryota</taxon>
        <taxon>Sar</taxon>
        <taxon>Stramenopiles</taxon>
        <taxon>Oomycota</taxon>
        <taxon>Peronosporomycetes</taxon>
        <taxon>Peronosporales</taxon>
        <taxon>Peronosporaceae</taxon>
        <taxon>Phytophthora</taxon>
    </lineage>
</organism>
<accession>A0A080Z667</accession>
<dbReference type="EMBL" id="ANJA01003664">
    <property type="protein sequence ID" value="ETO62128.1"/>
    <property type="molecule type" value="Genomic_DNA"/>
</dbReference>
<comment type="caution">
    <text evidence="1">The sequence shown here is derived from an EMBL/GenBank/DDBJ whole genome shotgun (WGS) entry which is preliminary data.</text>
</comment>
<dbReference type="AlphaFoldDB" id="A0A080Z667"/>
<reference evidence="1 2" key="1">
    <citation type="submission" date="2013-11" db="EMBL/GenBank/DDBJ databases">
        <title>The Genome Sequence of Phytophthora parasitica P1976.</title>
        <authorList>
            <consortium name="The Broad Institute Genomics Platform"/>
            <person name="Russ C."/>
            <person name="Tyler B."/>
            <person name="Panabieres F."/>
            <person name="Shan W."/>
            <person name="Tripathy S."/>
            <person name="Grunwald N."/>
            <person name="Machado M."/>
            <person name="Johnson C.S."/>
            <person name="Walker B."/>
            <person name="Young S."/>
            <person name="Zeng Q."/>
            <person name="Gargeya S."/>
            <person name="Fitzgerald M."/>
            <person name="Haas B."/>
            <person name="Abouelleil A."/>
            <person name="Allen A.W."/>
            <person name="Alvarado L."/>
            <person name="Arachchi H.M."/>
            <person name="Berlin A.M."/>
            <person name="Chapman S.B."/>
            <person name="Gainer-Dewar J."/>
            <person name="Goldberg J."/>
            <person name="Griggs A."/>
            <person name="Gujja S."/>
            <person name="Hansen M."/>
            <person name="Howarth C."/>
            <person name="Imamovic A."/>
            <person name="Ireland A."/>
            <person name="Larimer J."/>
            <person name="McCowan C."/>
            <person name="Murphy C."/>
            <person name="Pearson M."/>
            <person name="Poon T.W."/>
            <person name="Priest M."/>
            <person name="Roberts A."/>
            <person name="Saif S."/>
            <person name="Shea T."/>
            <person name="Sisk P."/>
            <person name="Sykes S."/>
            <person name="Wortman J."/>
            <person name="Nusbaum C."/>
            <person name="Birren B."/>
        </authorList>
    </citation>
    <scope>NUCLEOTIDE SEQUENCE [LARGE SCALE GENOMIC DNA]</scope>
    <source>
        <strain evidence="1 2">P1976</strain>
    </source>
</reference>
<sequence>MPYELRPQLFLNRRQLPREDRRDDELYTLLPPQNADFRKCSLTLLTERFMQTS</sequence>
<evidence type="ECO:0000313" key="2">
    <source>
        <dbReference type="Proteomes" id="UP000028582"/>
    </source>
</evidence>
<gene>
    <name evidence="1" type="ORF">F444_19938</name>
</gene>
<name>A0A080Z667_PHYNI</name>
<proteinExistence type="predicted"/>
<dbReference type="Proteomes" id="UP000028582">
    <property type="component" value="Unassembled WGS sequence"/>
</dbReference>